<keyword evidence="3" id="KW-1185">Reference proteome</keyword>
<sequence>MAWSKTLKPGHVYLIAFDSGIVKVGQSKNPDQRLDEHARLAAIHGAGEVLRETVRVDDMDDWEEQLIAHFEAEFKRAGQSREYFHADSGQALALFRAAMAKPIQRDLSHGLTHEEKCKAAVTAMAGLNTRGDKARWTEYVKYFSATANYDRDPLFLKLLQEADHLYCVRKNRHCADECGCDRTWLSGYGCRVEGCTAPGCSEEGKRRYRQRREAREAAERARIQERIGQSEPIRTTDGEIVGYLWPADDGWYLIDVDGNLSQFSSEPGHLARVVLDSARERKEPEGIRKD</sequence>
<reference evidence="3" key="1">
    <citation type="journal article" date="2019" name="Int. J. Syst. Evol. Microbiol.">
        <title>The Global Catalogue of Microorganisms (GCM) 10K type strain sequencing project: providing services to taxonomists for standard genome sequencing and annotation.</title>
        <authorList>
            <consortium name="The Broad Institute Genomics Platform"/>
            <consortium name="The Broad Institute Genome Sequencing Center for Infectious Disease"/>
            <person name="Wu L."/>
            <person name="Ma J."/>
        </authorList>
    </citation>
    <scope>NUCLEOTIDE SEQUENCE [LARGE SCALE GENOMIC DNA]</scope>
    <source>
        <strain evidence="3">JCM 3325</strain>
    </source>
</reference>
<dbReference type="EMBL" id="BAAARW010000008">
    <property type="protein sequence ID" value="GAA2412272.1"/>
    <property type="molecule type" value="Genomic_DNA"/>
</dbReference>
<evidence type="ECO:0000259" key="1">
    <source>
        <dbReference type="Pfam" id="PF10544"/>
    </source>
</evidence>
<dbReference type="Pfam" id="PF10544">
    <property type="entry name" value="T5orf172"/>
    <property type="match status" value="1"/>
</dbReference>
<gene>
    <name evidence="2" type="ORF">GCM10010191_22030</name>
</gene>
<evidence type="ECO:0000313" key="2">
    <source>
        <dbReference type="EMBL" id="GAA2412272.1"/>
    </source>
</evidence>
<evidence type="ECO:0000313" key="3">
    <source>
        <dbReference type="Proteomes" id="UP001501231"/>
    </source>
</evidence>
<organism evidence="2 3">
    <name type="scientific">Actinomadura vinacea</name>
    <dbReference type="NCBI Taxonomy" id="115336"/>
    <lineage>
        <taxon>Bacteria</taxon>
        <taxon>Bacillati</taxon>
        <taxon>Actinomycetota</taxon>
        <taxon>Actinomycetes</taxon>
        <taxon>Streptosporangiales</taxon>
        <taxon>Thermomonosporaceae</taxon>
        <taxon>Actinomadura</taxon>
    </lineage>
</organism>
<dbReference type="Proteomes" id="UP001501231">
    <property type="component" value="Unassembled WGS sequence"/>
</dbReference>
<dbReference type="InterPro" id="IPR018306">
    <property type="entry name" value="Phage_T5_Orf172_DNA-bd"/>
</dbReference>
<accession>A0ABP5VUR3</accession>
<protein>
    <recommendedName>
        <fullName evidence="1">Bacteriophage T5 Orf172 DNA-binding domain-containing protein</fullName>
    </recommendedName>
</protein>
<dbReference type="RefSeq" id="WP_344588633.1">
    <property type="nucleotide sequence ID" value="NZ_BAAARW010000008.1"/>
</dbReference>
<feature type="domain" description="Bacteriophage T5 Orf172 DNA-binding" evidence="1">
    <location>
        <begin position="10"/>
        <end position="96"/>
    </location>
</feature>
<comment type="caution">
    <text evidence="2">The sequence shown here is derived from an EMBL/GenBank/DDBJ whole genome shotgun (WGS) entry which is preliminary data.</text>
</comment>
<proteinExistence type="predicted"/>
<dbReference type="CDD" id="cd00719">
    <property type="entry name" value="GIY-YIG_SF"/>
    <property type="match status" value="1"/>
</dbReference>
<name>A0ABP5VUR3_9ACTN</name>